<evidence type="ECO:0000313" key="2">
    <source>
        <dbReference type="EMBL" id="BAF60373.1"/>
    </source>
</evidence>
<dbReference type="HOGENOM" id="CLU_041256_0_0_9"/>
<feature type="region of interest" description="Disordered" evidence="1">
    <location>
        <begin position="471"/>
        <end position="496"/>
    </location>
</feature>
<feature type="compositionally biased region" description="Basic residues" evidence="1">
    <location>
        <begin position="486"/>
        <end position="496"/>
    </location>
</feature>
<gene>
    <name evidence="2" type="ordered locus">PTH_2192</name>
</gene>
<dbReference type="EMBL" id="AP009389">
    <property type="protein sequence ID" value="BAF60373.1"/>
    <property type="molecule type" value="Genomic_DNA"/>
</dbReference>
<dbReference type="AlphaFoldDB" id="A5D067"/>
<protein>
    <recommendedName>
        <fullName evidence="4">Phage portal protein</fullName>
    </recommendedName>
</protein>
<dbReference type="Pfam" id="PF05133">
    <property type="entry name" value="SPP1_portal"/>
    <property type="match status" value="1"/>
</dbReference>
<sequence length="496" mass="55973">MFGIGEYYPPPAHKDRIARYRENRKLFMGKHYDVFQKVQNRLSTRNNEIIYISTNLPAIICKKSADFLFGETPVYTAGKDDKAPEQLALERIVKENNLDITNYESALGNSYRGDSFYKVRWGQEWGGLVDEKADPYRVIIESQNAEYVFPETAPGDSNKITAYHIAYPMLVRDKNGEGWVLNVESHYPGRIVYVKYRMNPLSITVDNEITEWRIYAELAGSRREVETDVPFPLVVHVPNYATDESWHGIDDLTENKSLFDEINHRLSQIATILDKHADPAIAVPAGVMAEDEDGNPVFRVGLDKVFEVMGKDDVVPQYITWDGQLQAAFQELERLVDLLLINCEIPAVALGKGDSGTSGASGLSIKWRMNSLLAKVNRKRQYYDRGLKRVLLIAQMLEQARGGKKDYQITVPIIKFNDGLPDDEAEMANIMSIRTGGKATISQKTAIMVMDNLTEEQAEAELERIKEEEAVADPSIFNAENDPLKKARGKQKAGDA</sequence>
<dbReference type="STRING" id="370438.PTH_2192"/>
<organism evidence="2 3">
    <name type="scientific">Pelotomaculum thermopropionicum (strain DSM 13744 / JCM 10971 / SI)</name>
    <dbReference type="NCBI Taxonomy" id="370438"/>
    <lineage>
        <taxon>Bacteria</taxon>
        <taxon>Bacillati</taxon>
        <taxon>Bacillota</taxon>
        <taxon>Clostridia</taxon>
        <taxon>Eubacteriales</taxon>
        <taxon>Desulfotomaculaceae</taxon>
        <taxon>Pelotomaculum</taxon>
    </lineage>
</organism>
<evidence type="ECO:0008006" key="4">
    <source>
        <dbReference type="Google" id="ProtNLM"/>
    </source>
</evidence>
<dbReference type="KEGG" id="pth:PTH_2192"/>
<dbReference type="Proteomes" id="UP000006556">
    <property type="component" value="Chromosome"/>
</dbReference>
<keyword evidence="3" id="KW-1185">Reference proteome</keyword>
<dbReference type="eggNOG" id="ENOG502Z99R">
    <property type="taxonomic scope" value="Bacteria"/>
</dbReference>
<reference evidence="3" key="1">
    <citation type="journal article" date="2008" name="Genome Res.">
        <title>The genome of Pelotomaculum thermopropionicum reveals niche-associated evolution in anaerobic microbiota.</title>
        <authorList>
            <person name="Kosaka T."/>
            <person name="Kato S."/>
            <person name="Shimoyama T."/>
            <person name="Ishii S."/>
            <person name="Abe T."/>
            <person name="Watanabe K."/>
        </authorList>
    </citation>
    <scope>NUCLEOTIDE SEQUENCE [LARGE SCALE GENOMIC DNA]</scope>
    <source>
        <strain evidence="3">DSM 13744 / JCM 10971 / SI</strain>
    </source>
</reference>
<name>A5D067_PELTS</name>
<evidence type="ECO:0000256" key="1">
    <source>
        <dbReference type="SAM" id="MobiDB-lite"/>
    </source>
</evidence>
<dbReference type="InterPro" id="IPR021145">
    <property type="entry name" value="Portal_protein_SPP1_Gp6-like"/>
</dbReference>
<evidence type="ECO:0000313" key="3">
    <source>
        <dbReference type="Proteomes" id="UP000006556"/>
    </source>
</evidence>
<accession>A5D067</accession>
<proteinExistence type="predicted"/>